<accession>A0A1N6W937</accession>
<dbReference type="OrthoDB" id="6057407at2"/>
<evidence type="ECO:0000313" key="2">
    <source>
        <dbReference type="EMBL" id="SIQ86445.1"/>
    </source>
</evidence>
<reference evidence="3" key="1">
    <citation type="submission" date="2017-01" db="EMBL/GenBank/DDBJ databases">
        <authorList>
            <person name="Varghese N."/>
            <person name="Submissions S."/>
        </authorList>
    </citation>
    <scope>NUCLEOTIDE SEQUENCE [LARGE SCALE GENOMIC DNA]</scope>
    <source>
        <strain evidence="3">UM1</strain>
    </source>
</reference>
<feature type="chain" id="PRO_5009939165" description="Lipoprotein" evidence="1">
    <location>
        <begin position="20"/>
        <end position="326"/>
    </location>
</feature>
<organism evidence="2 3">
    <name type="scientific">Solilutibacter tolerans</name>
    <dbReference type="NCBI Taxonomy" id="1604334"/>
    <lineage>
        <taxon>Bacteria</taxon>
        <taxon>Pseudomonadati</taxon>
        <taxon>Pseudomonadota</taxon>
        <taxon>Gammaproteobacteria</taxon>
        <taxon>Lysobacterales</taxon>
        <taxon>Lysobacteraceae</taxon>
        <taxon>Solilutibacter</taxon>
    </lineage>
</organism>
<keyword evidence="1" id="KW-0732">Signal</keyword>
<dbReference type="AlphaFoldDB" id="A0A1N6W937"/>
<evidence type="ECO:0008006" key="4">
    <source>
        <dbReference type="Google" id="ProtNLM"/>
    </source>
</evidence>
<dbReference type="PROSITE" id="PS51257">
    <property type="entry name" value="PROKAR_LIPOPROTEIN"/>
    <property type="match status" value="1"/>
</dbReference>
<dbReference type="InterPro" id="IPR021307">
    <property type="entry name" value="DUF2884"/>
</dbReference>
<dbReference type="STRING" id="1604334.SAMN05421546_1993"/>
<dbReference type="EMBL" id="FTLW01000004">
    <property type="protein sequence ID" value="SIQ86445.1"/>
    <property type="molecule type" value="Genomic_DNA"/>
</dbReference>
<feature type="signal peptide" evidence="1">
    <location>
        <begin position="1"/>
        <end position="19"/>
    </location>
</feature>
<evidence type="ECO:0000256" key="1">
    <source>
        <dbReference type="SAM" id="SignalP"/>
    </source>
</evidence>
<dbReference type="Pfam" id="PF11101">
    <property type="entry name" value="DUF2884"/>
    <property type="match status" value="1"/>
</dbReference>
<sequence>MKRTHILSSALLATTLLVACNNAPSPPAPPSAPPAPDAPQTMIGKAVGQAIVKAREELATSNLTLGRDGGININGSRIGKSDQPKAEITPQGDFLIEGKAVSINDDQRALLLDYRRQVHAMAETGMAMGVKGADLAGTAIKEAIGGIFNGDGQQVEQRIEAEARKLEAEAKQLCVQLTPLLATQTKLAASLPEFQPYATLTQTDVDDCGKHGGASVIGGNGKEVQAEIRDNIRRSVQTAVQGATAASGASNTTTVNGVRFLLPLGSVAVNSVGSTTTLDVGNDLEVKLEDGRMWVNGTRYARPAKGTEVDLRTEGQVLVDGKPSYP</sequence>
<protein>
    <recommendedName>
        <fullName evidence="4">Lipoprotein</fullName>
    </recommendedName>
</protein>
<name>A0A1N6W937_9GAMM</name>
<dbReference type="Proteomes" id="UP000241788">
    <property type="component" value="Unassembled WGS sequence"/>
</dbReference>
<proteinExistence type="predicted"/>
<keyword evidence="3" id="KW-1185">Reference proteome</keyword>
<dbReference type="RefSeq" id="WP_076587739.1">
    <property type="nucleotide sequence ID" value="NZ_FTLW01000004.1"/>
</dbReference>
<gene>
    <name evidence="2" type="ORF">SAMN05421546_1993</name>
</gene>
<evidence type="ECO:0000313" key="3">
    <source>
        <dbReference type="Proteomes" id="UP000241788"/>
    </source>
</evidence>